<comment type="caution">
    <text evidence="2">The sequence shown here is derived from an EMBL/GenBank/DDBJ whole genome shotgun (WGS) entry which is preliminary data.</text>
</comment>
<evidence type="ECO:0000256" key="1">
    <source>
        <dbReference type="SAM" id="SignalP"/>
    </source>
</evidence>
<proteinExistence type="predicted"/>
<sequence>MKKIILSAALLAFVGLATVQAGELKQSSAIVNTVDSTKSTPVKLEDLPAPVKATLASDAYKDWTPTEAFMVVEEGGKSYYQVNVKKEEKTGSVKINADGTPAE</sequence>
<keyword evidence="3" id="KW-1185">Reference proteome</keyword>
<dbReference type="Proteomes" id="UP000660024">
    <property type="component" value="Unassembled WGS sequence"/>
</dbReference>
<evidence type="ECO:0000313" key="2">
    <source>
        <dbReference type="EMBL" id="MBK0383885.1"/>
    </source>
</evidence>
<keyword evidence="1" id="KW-0732">Signal</keyword>
<evidence type="ECO:0008006" key="4">
    <source>
        <dbReference type="Google" id="ProtNLM"/>
    </source>
</evidence>
<protein>
    <recommendedName>
        <fullName evidence="4">Beta-lactamase-inhibitor-like, PepSY-like</fullName>
    </recommendedName>
</protein>
<dbReference type="RefSeq" id="WP_200587099.1">
    <property type="nucleotide sequence ID" value="NZ_JAEHFY010000018.1"/>
</dbReference>
<organism evidence="2 3">
    <name type="scientific">Pedobacter segetis</name>
    <dbReference type="NCBI Taxonomy" id="2793069"/>
    <lineage>
        <taxon>Bacteria</taxon>
        <taxon>Pseudomonadati</taxon>
        <taxon>Bacteroidota</taxon>
        <taxon>Sphingobacteriia</taxon>
        <taxon>Sphingobacteriales</taxon>
        <taxon>Sphingobacteriaceae</taxon>
        <taxon>Pedobacter</taxon>
    </lineage>
</organism>
<dbReference type="Gene3D" id="3.10.450.360">
    <property type="match status" value="1"/>
</dbReference>
<dbReference type="EMBL" id="JAEHFY010000018">
    <property type="protein sequence ID" value="MBK0383885.1"/>
    <property type="molecule type" value="Genomic_DNA"/>
</dbReference>
<feature type="chain" id="PRO_5047131748" description="Beta-lactamase-inhibitor-like, PepSY-like" evidence="1">
    <location>
        <begin position="22"/>
        <end position="103"/>
    </location>
</feature>
<evidence type="ECO:0000313" key="3">
    <source>
        <dbReference type="Proteomes" id="UP000660024"/>
    </source>
</evidence>
<name>A0ABS1BLW5_9SPHI</name>
<accession>A0ABS1BLW5</accession>
<reference evidence="2 3" key="1">
    <citation type="submission" date="2020-12" db="EMBL/GenBank/DDBJ databases">
        <title>Bacterial novel species Pedobacter sp. SD-b isolated from soil.</title>
        <authorList>
            <person name="Jung H.-Y."/>
        </authorList>
    </citation>
    <scope>NUCLEOTIDE SEQUENCE [LARGE SCALE GENOMIC DNA]</scope>
    <source>
        <strain evidence="2 3">SD-b</strain>
    </source>
</reference>
<gene>
    <name evidence="2" type="ORF">I5M32_13030</name>
</gene>
<feature type="signal peptide" evidence="1">
    <location>
        <begin position="1"/>
        <end position="21"/>
    </location>
</feature>